<accession>A0A7G9WA72</accession>
<dbReference type="SUPFAM" id="SSF53335">
    <property type="entry name" value="S-adenosyl-L-methionine-dependent methyltransferases"/>
    <property type="match status" value="1"/>
</dbReference>
<dbReference type="EMBL" id="CP058559">
    <property type="protein sequence ID" value="QNO15584.1"/>
    <property type="molecule type" value="Genomic_DNA"/>
</dbReference>
<proteinExistence type="predicted"/>
<feature type="domain" description="Methyltransferase" evidence="1">
    <location>
        <begin position="148"/>
        <end position="285"/>
    </location>
</feature>
<reference evidence="2 3" key="1">
    <citation type="submission" date="2020-07" db="EMBL/GenBank/DDBJ databases">
        <title>Alkalicella. sp. LB2 genome.</title>
        <authorList>
            <person name="Postec A."/>
            <person name="Quemeneur M."/>
        </authorList>
    </citation>
    <scope>NUCLEOTIDE SEQUENCE [LARGE SCALE GENOMIC DNA]</scope>
    <source>
        <strain evidence="2 3">LB2</strain>
    </source>
</reference>
<protein>
    <submittedName>
        <fullName evidence="2">SAM-dependent methyltransferase</fullName>
    </submittedName>
</protein>
<dbReference type="RefSeq" id="WP_213165967.1">
    <property type="nucleotide sequence ID" value="NZ_CP058559.1"/>
</dbReference>
<dbReference type="GO" id="GO:0005737">
    <property type="term" value="C:cytoplasm"/>
    <property type="evidence" value="ECO:0007669"/>
    <property type="project" value="TreeGrafter"/>
</dbReference>
<evidence type="ECO:0000259" key="1">
    <source>
        <dbReference type="Pfam" id="PF13679"/>
    </source>
</evidence>
<dbReference type="Pfam" id="PF13679">
    <property type="entry name" value="Methyltransf_32"/>
    <property type="match status" value="1"/>
</dbReference>
<organism evidence="2 3">
    <name type="scientific">Alkalicella caledoniensis</name>
    <dbReference type="NCBI Taxonomy" id="2731377"/>
    <lineage>
        <taxon>Bacteria</taxon>
        <taxon>Bacillati</taxon>
        <taxon>Bacillota</taxon>
        <taxon>Clostridia</taxon>
        <taxon>Eubacteriales</taxon>
        <taxon>Proteinivoracaceae</taxon>
        <taxon>Alkalicella</taxon>
    </lineage>
</organism>
<keyword evidence="2" id="KW-0808">Transferase</keyword>
<dbReference type="GO" id="GO:0008168">
    <property type="term" value="F:methyltransferase activity"/>
    <property type="evidence" value="ECO:0007669"/>
    <property type="project" value="UniProtKB-KW"/>
</dbReference>
<sequence>MSNEKKIKNSLQAIVLRISDKNTFQKMEVMPQDGRKGKLLYEGNEIVWVHKNKKEPIPLNKIADKIVEFLAGQDGKLEIIERGTKISVDIKGSQVKISFSTIDEPVAEVKEAEAGTRQQFIKAQEASHLLKAIGIMNTLGEIPQDKRRKYYQIDRFVELLDNYLKDWPNDKELVVVDCGCGKSYLSFVLNYYLQDKLRKKCYFIGIDGNKEVIAASEKISEELGYRNMEFHPVRIEEFHTNKDVSLVLSLHACDIATDQQLGLGVRLGADHIIAVPCCQKDLRDQLNYNDLQDFARFPILKNRLSDVITDGIRVLGLEAHGYKVNVVEYISPLETPKNIMIRAEKKGENTKAQKRYDEAKKYWGVSPAMDRYVY</sequence>
<dbReference type="CDD" id="cd02440">
    <property type="entry name" value="AdoMet_MTases"/>
    <property type="match status" value="1"/>
</dbReference>
<keyword evidence="2" id="KW-0489">Methyltransferase</keyword>
<evidence type="ECO:0000313" key="2">
    <source>
        <dbReference type="EMBL" id="QNO15584.1"/>
    </source>
</evidence>
<keyword evidence="3" id="KW-1185">Reference proteome</keyword>
<gene>
    <name evidence="2" type="ORF">HYG86_12790</name>
</gene>
<dbReference type="Gene3D" id="3.40.50.150">
    <property type="entry name" value="Vaccinia Virus protein VP39"/>
    <property type="match status" value="1"/>
</dbReference>
<dbReference type="PANTHER" id="PTHR13369:SF3">
    <property type="entry name" value="METHYLTRANSFERASE DOMAIN-CONTAINING PROTEIN"/>
    <property type="match status" value="1"/>
</dbReference>
<dbReference type="PANTHER" id="PTHR13369">
    <property type="match status" value="1"/>
</dbReference>
<name>A0A7G9WA72_ALKCA</name>
<dbReference type="InterPro" id="IPR029063">
    <property type="entry name" value="SAM-dependent_MTases_sf"/>
</dbReference>
<dbReference type="InterPro" id="IPR025714">
    <property type="entry name" value="Methyltranfer_dom"/>
</dbReference>
<evidence type="ECO:0000313" key="3">
    <source>
        <dbReference type="Proteomes" id="UP000516160"/>
    </source>
</evidence>
<dbReference type="KEGG" id="acae:HYG86_12790"/>
<dbReference type="AlphaFoldDB" id="A0A7G9WA72"/>
<dbReference type="GO" id="GO:0032259">
    <property type="term" value="P:methylation"/>
    <property type="evidence" value="ECO:0007669"/>
    <property type="project" value="UniProtKB-KW"/>
</dbReference>
<dbReference type="Proteomes" id="UP000516160">
    <property type="component" value="Chromosome"/>
</dbReference>